<dbReference type="KEGG" id="ole:K0B96_16755"/>
<dbReference type="PANTHER" id="PTHR30469:SF15">
    <property type="entry name" value="HLYD FAMILY OF SECRETION PROTEINS"/>
    <property type="match status" value="1"/>
</dbReference>
<feature type="domain" description="CzcB-like barrel-sandwich hybrid" evidence="4">
    <location>
        <begin position="33"/>
        <end position="160"/>
    </location>
</feature>
<evidence type="ECO:0000259" key="4">
    <source>
        <dbReference type="Pfam" id="PF25973"/>
    </source>
</evidence>
<dbReference type="NCBIfam" id="TIGR01730">
    <property type="entry name" value="RND_mfp"/>
    <property type="match status" value="1"/>
</dbReference>
<dbReference type="GO" id="GO:0015562">
    <property type="term" value="F:efflux transmembrane transporter activity"/>
    <property type="evidence" value="ECO:0007669"/>
    <property type="project" value="TreeGrafter"/>
</dbReference>
<dbReference type="AlphaFoldDB" id="A0A8F9TWP0"/>
<dbReference type="Proteomes" id="UP000825051">
    <property type="component" value="Chromosome"/>
</dbReference>
<dbReference type="InterPro" id="IPR058792">
    <property type="entry name" value="Beta-barrel_RND_2"/>
</dbReference>
<keyword evidence="2" id="KW-0732">Signal</keyword>
<name>A0A8F9TWP0_9BACT</name>
<protein>
    <submittedName>
        <fullName evidence="5">Efflux RND transporter periplasmic adaptor subunit</fullName>
    </submittedName>
</protein>
<evidence type="ECO:0000313" key="5">
    <source>
        <dbReference type="EMBL" id="QYM78932.1"/>
    </source>
</evidence>
<dbReference type="InterPro" id="IPR006143">
    <property type="entry name" value="RND_pump_MFP"/>
</dbReference>
<evidence type="ECO:0000256" key="2">
    <source>
        <dbReference type="SAM" id="SignalP"/>
    </source>
</evidence>
<dbReference type="Gene3D" id="2.40.30.170">
    <property type="match status" value="1"/>
</dbReference>
<dbReference type="Pfam" id="PF25954">
    <property type="entry name" value="Beta-barrel_RND_2"/>
    <property type="match status" value="1"/>
</dbReference>
<organism evidence="5 6">
    <name type="scientific">Horticoccus luteus</name>
    <dbReference type="NCBI Taxonomy" id="2862869"/>
    <lineage>
        <taxon>Bacteria</taxon>
        <taxon>Pseudomonadati</taxon>
        <taxon>Verrucomicrobiota</taxon>
        <taxon>Opitutia</taxon>
        <taxon>Opitutales</taxon>
        <taxon>Opitutaceae</taxon>
        <taxon>Horticoccus</taxon>
    </lineage>
</organism>
<reference evidence="5" key="1">
    <citation type="submission" date="2021-08" db="EMBL/GenBank/DDBJ databases">
        <title>Genome of a novel bacterium of the phylum Verrucomicrobia, Oleiharenicola sp. KSB-15.</title>
        <authorList>
            <person name="Chung J.-H."/>
            <person name="Ahn J.-H."/>
            <person name="Yoon Y."/>
            <person name="Kim D.-Y."/>
            <person name="An S.-H."/>
            <person name="Park I."/>
            <person name="Yeon J."/>
        </authorList>
    </citation>
    <scope>NUCLEOTIDE SEQUENCE</scope>
    <source>
        <strain evidence="5">KSB-15</strain>
    </source>
</reference>
<keyword evidence="6" id="KW-1185">Reference proteome</keyword>
<comment type="similarity">
    <text evidence="1">Belongs to the membrane fusion protein (MFP) (TC 8.A.1) family.</text>
</comment>
<dbReference type="PANTHER" id="PTHR30469">
    <property type="entry name" value="MULTIDRUG RESISTANCE PROTEIN MDTA"/>
    <property type="match status" value="1"/>
</dbReference>
<gene>
    <name evidence="5" type="ORF">K0B96_16755</name>
</gene>
<dbReference type="Gene3D" id="2.40.50.100">
    <property type="match status" value="1"/>
</dbReference>
<dbReference type="RefSeq" id="WP_220162141.1">
    <property type="nucleotide sequence ID" value="NZ_CP080507.1"/>
</dbReference>
<dbReference type="Pfam" id="PF25973">
    <property type="entry name" value="BSH_CzcB"/>
    <property type="match status" value="1"/>
</dbReference>
<feature type="signal peptide" evidence="2">
    <location>
        <begin position="1"/>
        <end position="19"/>
    </location>
</feature>
<accession>A0A8F9TWP0</accession>
<evidence type="ECO:0000259" key="3">
    <source>
        <dbReference type="Pfam" id="PF25954"/>
    </source>
</evidence>
<evidence type="ECO:0000313" key="6">
    <source>
        <dbReference type="Proteomes" id="UP000825051"/>
    </source>
</evidence>
<dbReference type="GO" id="GO:1990281">
    <property type="term" value="C:efflux pump complex"/>
    <property type="evidence" value="ECO:0007669"/>
    <property type="project" value="TreeGrafter"/>
</dbReference>
<evidence type="ECO:0000256" key="1">
    <source>
        <dbReference type="ARBA" id="ARBA00009477"/>
    </source>
</evidence>
<proteinExistence type="inferred from homology"/>
<dbReference type="EMBL" id="CP080507">
    <property type="protein sequence ID" value="QYM78932.1"/>
    <property type="molecule type" value="Genomic_DNA"/>
</dbReference>
<feature type="domain" description="CusB-like beta-barrel" evidence="3">
    <location>
        <begin position="164"/>
        <end position="239"/>
    </location>
</feature>
<sequence length="241" mass="26474">MKSLCLTLLFAAGAAIVSAAPKAFDAVILPYKEVVVSSPVQSSITAIFVKEGDVVTLGQPLAQLYNKMEELDMNRTKAALEKKEFDFKGSKNLYADKIISEDEALKNRIELELAKLQFDMASEVHHQREIVAPIAGIVVEKLREVGEAVQASQPMFRLVDISRVYVQFYVRAEDLAALKVGDEMDVRCPVVDPTGTFVGKVDFIDPRVDAASGLMRVKVILPNADGRIKAGLRAEVSRHAE</sequence>
<feature type="chain" id="PRO_5034799918" evidence="2">
    <location>
        <begin position="20"/>
        <end position="241"/>
    </location>
</feature>
<dbReference type="SUPFAM" id="SSF111369">
    <property type="entry name" value="HlyD-like secretion proteins"/>
    <property type="match status" value="1"/>
</dbReference>
<dbReference type="InterPro" id="IPR058647">
    <property type="entry name" value="BSH_CzcB-like"/>
</dbReference>